<dbReference type="Pfam" id="PF01266">
    <property type="entry name" value="DAO"/>
    <property type="match status" value="1"/>
</dbReference>
<dbReference type="InterPro" id="IPR006076">
    <property type="entry name" value="FAD-dep_OxRdtase"/>
</dbReference>
<feature type="domain" description="FAD dependent oxidoreductase" evidence="6">
    <location>
        <begin position="19"/>
        <end position="240"/>
    </location>
</feature>
<organism evidence="8 9">
    <name type="scientific">Luteimonas terrae</name>
    <dbReference type="NCBI Taxonomy" id="1530191"/>
    <lineage>
        <taxon>Bacteria</taxon>
        <taxon>Pseudomonadati</taxon>
        <taxon>Pseudomonadota</taxon>
        <taxon>Gammaproteobacteria</taxon>
        <taxon>Lysobacterales</taxon>
        <taxon>Lysobacteraceae</taxon>
        <taxon>Luteimonas</taxon>
    </lineage>
</organism>
<evidence type="ECO:0000256" key="3">
    <source>
        <dbReference type="ARBA" id="ARBA00022630"/>
    </source>
</evidence>
<feature type="domain" description="Glucose-methanol-choline oxidoreductase C-terminal" evidence="7">
    <location>
        <begin position="416"/>
        <end position="541"/>
    </location>
</feature>
<evidence type="ECO:0000256" key="2">
    <source>
        <dbReference type="ARBA" id="ARBA00010790"/>
    </source>
</evidence>
<gene>
    <name evidence="8" type="ORF">J2W68_002473</name>
</gene>
<dbReference type="PANTHER" id="PTHR42784:SF1">
    <property type="entry name" value="PYRANOSE 2-OXIDASE"/>
    <property type="match status" value="1"/>
</dbReference>
<sequence length="568" mass="62105">MFLDALDLEPGGADALRADICIVGAGAAGITMALQLIGSGYDVLLLEAGGRREEPATQALYAGQVRDEALHPPPDRYRVRRFGGSTTLWGGRCIPFDPIDFEPRAHVPDSGWPIAFEDVLPYYPRANTLCEAGRFAYTASEAFAQPPSPLIAGFHSRDFDTDALERFSRPTDFGARYGSRLEAARNVRVLLHANVTALEVGDDGAQVRALQVRTLTGKQLQVRARHVVLAAGGLEVARLLLASRDVHPRGIGNAHDVVGRYYMCHLAGTIGTVVLDGPVSAVNHGYQRDADGIYCRRRFALSAESQRRRGVGNFIARLHHPRITDPAHRCGPLSLLYLAKPFIPYEYAKRLHGDGPIEARTWWAHLRNLVGDLPSTVAFGWHLLTRRTLASRKFPSIIVHPKGNRFSLDFHAEQQPNRESRVTLSETCDALGMPQLLVDWRHAPGDVQTVRTALAVLARDMHESGAGRLDYDPDTVEAEMLRYGAYGGHHIGTARMGTDPQRSVVDSDCRVHGMENLYVAGAAAFPTSSQANPTLTIVALALRLAEHLQARLVEPAVTCAGTQTREAA</sequence>
<evidence type="ECO:0000313" key="8">
    <source>
        <dbReference type="EMBL" id="MDR7193736.1"/>
    </source>
</evidence>
<accession>A0ABU1Y0A8</accession>
<evidence type="ECO:0000259" key="7">
    <source>
        <dbReference type="Pfam" id="PF05199"/>
    </source>
</evidence>
<keyword evidence="5" id="KW-0560">Oxidoreductase</keyword>
<keyword evidence="9" id="KW-1185">Reference proteome</keyword>
<name>A0ABU1Y0A8_9GAMM</name>
<dbReference type="Proteomes" id="UP001256588">
    <property type="component" value="Unassembled WGS sequence"/>
</dbReference>
<dbReference type="PANTHER" id="PTHR42784">
    <property type="entry name" value="PYRANOSE 2-OXIDASE"/>
    <property type="match status" value="1"/>
</dbReference>
<dbReference type="InterPro" id="IPR051473">
    <property type="entry name" value="P2Ox-like"/>
</dbReference>
<dbReference type="SUPFAM" id="SSF51905">
    <property type="entry name" value="FAD/NAD(P)-binding domain"/>
    <property type="match status" value="1"/>
</dbReference>
<dbReference type="RefSeq" id="WP_310236284.1">
    <property type="nucleotide sequence ID" value="NZ_JAVDWO010000009.1"/>
</dbReference>
<evidence type="ECO:0000256" key="1">
    <source>
        <dbReference type="ARBA" id="ARBA00001974"/>
    </source>
</evidence>
<protein>
    <submittedName>
        <fullName evidence="8">Choline dehydrogenase-like flavoprotein</fullName>
    </submittedName>
</protein>
<comment type="caution">
    <text evidence="8">The sequence shown here is derived from an EMBL/GenBank/DDBJ whole genome shotgun (WGS) entry which is preliminary data.</text>
</comment>
<keyword evidence="3" id="KW-0285">Flavoprotein</keyword>
<dbReference type="Pfam" id="PF05199">
    <property type="entry name" value="GMC_oxred_C"/>
    <property type="match status" value="1"/>
</dbReference>
<dbReference type="EMBL" id="JAVDWO010000009">
    <property type="protein sequence ID" value="MDR7193736.1"/>
    <property type="molecule type" value="Genomic_DNA"/>
</dbReference>
<dbReference type="InterPro" id="IPR036188">
    <property type="entry name" value="FAD/NAD-bd_sf"/>
</dbReference>
<evidence type="ECO:0000256" key="5">
    <source>
        <dbReference type="ARBA" id="ARBA00023002"/>
    </source>
</evidence>
<reference evidence="8 9" key="1">
    <citation type="submission" date="2023-07" db="EMBL/GenBank/DDBJ databases">
        <title>Sorghum-associated microbial communities from plants grown in Nebraska, USA.</title>
        <authorList>
            <person name="Schachtman D."/>
        </authorList>
    </citation>
    <scope>NUCLEOTIDE SEQUENCE [LARGE SCALE GENOMIC DNA]</scope>
    <source>
        <strain evidence="8 9">4099</strain>
    </source>
</reference>
<comment type="cofactor">
    <cofactor evidence="1">
        <name>FAD</name>
        <dbReference type="ChEBI" id="CHEBI:57692"/>
    </cofactor>
</comment>
<comment type="similarity">
    <text evidence="2">Belongs to the GMC oxidoreductase family.</text>
</comment>
<evidence type="ECO:0000256" key="4">
    <source>
        <dbReference type="ARBA" id="ARBA00022827"/>
    </source>
</evidence>
<proteinExistence type="inferred from homology"/>
<evidence type="ECO:0000313" key="9">
    <source>
        <dbReference type="Proteomes" id="UP001256588"/>
    </source>
</evidence>
<evidence type="ECO:0000259" key="6">
    <source>
        <dbReference type="Pfam" id="PF01266"/>
    </source>
</evidence>
<dbReference type="Gene3D" id="3.50.50.60">
    <property type="entry name" value="FAD/NAD(P)-binding domain"/>
    <property type="match status" value="2"/>
</dbReference>
<dbReference type="InterPro" id="IPR007867">
    <property type="entry name" value="GMC_OxRtase_C"/>
</dbReference>
<keyword evidence="4" id="KW-0274">FAD</keyword>
<dbReference type="SUPFAM" id="SSF54373">
    <property type="entry name" value="FAD-linked reductases, C-terminal domain"/>
    <property type="match status" value="1"/>
</dbReference>